<dbReference type="GO" id="GO:0005923">
    <property type="term" value="C:bicellular tight junction"/>
    <property type="evidence" value="ECO:0007669"/>
    <property type="project" value="UniProtKB-SubCell"/>
</dbReference>
<dbReference type="InterPro" id="IPR000198">
    <property type="entry name" value="RhoGAP_dom"/>
</dbReference>
<evidence type="ECO:0000256" key="9">
    <source>
        <dbReference type="ARBA" id="ARBA00023036"/>
    </source>
</evidence>
<keyword evidence="9" id="KW-0729">SH3-binding</keyword>
<dbReference type="Pfam" id="PF03114">
    <property type="entry name" value="BAR"/>
    <property type="match status" value="1"/>
</dbReference>
<evidence type="ECO:0000256" key="15">
    <source>
        <dbReference type="SAM" id="Coils"/>
    </source>
</evidence>
<keyword evidence="5" id="KW-0343">GTPase activation</keyword>
<dbReference type="InterPro" id="IPR027267">
    <property type="entry name" value="AH/BAR_dom_sf"/>
</dbReference>
<evidence type="ECO:0000256" key="4">
    <source>
        <dbReference type="ARBA" id="ARBA00022427"/>
    </source>
</evidence>
<dbReference type="GO" id="GO:0032956">
    <property type="term" value="P:regulation of actin cytoskeleton organization"/>
    <property type="evidence" value="ECO:0007669"/>
    <property type="project" value="TreeGrafter"/>
</dbReference>
<evidence type="ECO:0000256" key="2">
    <source>
        <dbReference type="ARBA" id="ARBA00004435"/>
    </source>
</evidence>
<feature type="domain" description="BAR" evidence="18">
    <location>
        <begin position="14"/>
        <end position="257"/>
    </location>
</feature>
<accession>A0A667ZL42</accession>
<sequence>MKKQFNRMRQLANQTVGRAEKTEVLSDDLLQIERRMELVRSVSHNAHKRLVSYLQGQLGTDTEKRHKKLPLTALSQAMQDGGSQLGDESLIGKMMDVCGETENRLASELMQHEVQIERDIIEPLNQLAEVDIPNILKQRKQLAKLVLDYDSAKARWYQATKSNNQAMAAKVDCLKDEMDEALNKVEICKDQLSADMYNFASKEGDYARYYVMVGNANANLVLSVMPSLFINMNAWFTPAFGTALEEHLKRSNREIALPIEACVMMLLETGMKEEGLFRIAAGASKLKKLKAALDCSTSQLEEFYSDPHAVAGALKSYLRELPEPLMTFEDTHSHAHAVVKQMQSLCCRYLVKFLAKLAQDSEVNKMTPSNIAIVLGPNLLWAKTEGTLAEMAAATSVHVVAIIEPIIQHADWFFPEELDFNVSGMFAMPTHPATPDPEPNLERRRPGSLVGQEGDSHSPRKDRYLSRPNLSLSLPLTLPSRPKTLSRQESRGAAVSALYVVADESITVSETPTEELPCPNFKAVQ</sequence>
<dbReference type="InterPro" id="IPR047165">
    <property type="entry name" value="RHG17/44/SH3BP1-like"/>
</dbReference>
<dbReference type="PROSITE" id="PS50238">
    <property type="entry name" value="RHOGAP"/>
    <property type="match status" value="1"/>
</dbReference>
<dbReference type="FunFam" id="1.10.555.10:FF:000001">
    <property type="entry name" value="Rho GTPase activating protein 44"/>
    <property type="match status" value="1"/>
</dbReference>
<reference evidence="19" key="2">
    <citation type="submission" date="2025-08" db="UniProtKB">
        <authorList>
            <consortium name="Ensembl"/>
        </authorList>
    </citation>
    <scope>IDENTIFICATION</scope>
</reference>
<dbReference type="GO" id="GO:0016020">
    <property type="term" value="C:membrane"/>
    <property type="evidence" value="ECO:0007669"/>
    <property type="project" value="UniProtKB-SubCell"/>
</dbReference>
<dbReference type="GeneTree" id="ENSGT00940000156201"/>
<feature type="domain" description="Rho-GAP" evidence="17">
    <location>
        <begin position="242"/>
        <end position="414"/>
    </location>
</feature>
<evidence type="ECO:0000256" key="3">
    <source>
        <dbReference type="ARBA" id="ARBA00004496"/>
    </source>
</evidence>
<dbReference type="Pfam" id="PF00620">
    <property type="entry name" value="RhoGAP"/>
    <property type="match status" value="1"/>
</dbReference>
<evidence type="ECO:0000256" key="10">
    <source>
        <dbReference type="ARBA" id="ARBA00023136"/>
    </source>
</evidence>
<dbReference type="PANTHER" id="PTHR14130">
    <property type="entry name" value="3BP-1 RELATED RHOGAP"/>
    <property type="match status" value="1"/>
</dbReference>
<proteinExistence type="predicted"/>
<evidence type="ECO:0000256" key="12">
    <source>
        <dbReference type="ARBA" id="ARBA00065623"/>
    </source>
</evidence>
<protein>
    <recommendedName>
        <fullName evidence="13">Rho GTPase-activating protein 17</fullName>
    </recommendedName>
    <alternativeName>
        <fullName evidence="14">Rho-type GTPase-activating protein 17</fullName>
    </alternativeName>
</protein>
<evidence type="ECO:0000259" key="17">
    <source>
        <dbReference type="PROSITE" id="PS50238"/>
    </source>
</evidence>
<dbReference type="FunFam" id="1.20.1270.60:FF:000019">
    <property type="entry name" value="rho GTPase-activating protein 17 isoform X1"/>
    <property type="match status" value="1"/>
</dbReference>
<evidence type="ECO:0000256" key="8">
    <source>
        <dbReference type="ARBA" id="ARBA00022949"/>
    </source>
</evidence>
<dbReference type="SUPFAM" id="SSF103657">
    <property type="entry name" value="BAR/IMD domain-like"/>
    <property type="match status" value="1"/>
</dbReference>
<dbReference type="Ensembl" id="ENSMMDT00005034293.1">
    <property type="protein sequence ID" value="ENSMMDP00005033551.1"/>
    <property type="gene ID" value="ENSMMDG00005015705.1"/>
</dbReference>
<evidence type="ECO:0000256" key="5">
    <source>
        <dbReference type="ARBA" id="ARBA00022468"/>
    </source>
</evidence>
<keyword evidence="10" id="KW-0472">Membrane</keyword>
<keyword evidence="7" id="KW-0597">Phosphoprotein</keyword>
<feature type="coiled-coil region" evidence="15">
    <location>
        <begin position="164"/>
        <end position="191"/>
    </location>
</feature>
<keyword evidence="15" id="KW-0175">Coiled coil</keyword>
<dbReference type="AlphaFoldDB" id="A0A667ZL42"/>
<comment type="subunit">
    <text evidence="12">Component of a complex whose core is composed of ARHGAP17, AMOT, PALS1, PATJ and PARD3/PAR3. Interacts with NHERF1, FNBP1, TRIP10, CAPZA (CAPZA1, CAPZA2 or CAPZA3), CAPZB, CD2AP and SH3KBP1/CIN85.</text>
</comment>
<comment type="subcellular location">
    <subcellularLocation>
        <location evidence="2">Cell junction</location>
        <location evidence="2">Tight junction</location>
    </subcellularLocation>
    <subcellularLocation>
        <location evidence="3">Cytoplasm</location>
    </subcellularLocation>
    <subcellularLocation>
        <location evidence="1">Membrane</location>
        <topology evidence="1">Peripheral membrane protein</topology>
    </subcellularLocation>
</comment>
<keyword evidence="4" id="KW-0796">Tight junction</keyword>
<evidence type="ECO:0000256" key="16">
    <source>
        <dbReference type="SAM" id="MobiDB-lite"/>
    </source>
</evidence>
<evidence type="ECO:0000256" key="14">
    <source>
        <dbReference type="ARBA" id="ARBA00083392"/>
    </source>
</evidence>
<feature type="region of interest" description="Disordered" evidence="16">
    <location>
        <begin position="429"/>
        <end position="465"/>
    </location>
</feature>
<dbReference type="Gene3D" id="1.20.1270.60">
    <property type="entry name" value="Arfaptin homology (AH) domain/BAR domain"/>
    <property type="match status" value="1"/>
</dbReference>
<dbReference type="GO" id="GO:0007165">
    <property type="term" value="P:signal transduction"/>
    <property type="evidence" value="ECO:0007669"/>
    <property type="project" value="InterPro"/>
</dbReference>
<evidence type="ECO:0000256" key="1">
    <source>
        <dbReference type="ARBA" id="ARBA00004170"/>
    </source>
</evidence>
<dbReference type="GO" id="GO:0035020">
    <property type="term" value="P:regulation of Rac protein signal transduction"/>
    <property type="evidence" value="ECO:0007669"/>
    <property type="project" value="TreeGrafter"/>
</dbReference>
<reference evidence="19" key="1">
    <citation type="submission" date="2019-06" db="EMBL/GenBank/DDBJ databases">
        <authorList>
            <consortium name="Wellcome Sanger Institute Data Sharing"/>
        </authorList>
    </citation>
    <scope>NUCLEOTIDE SEQUENCE [LARGE SCALE GENOMIC DNA]</scope>
</reference>
<comment type="function">
    <text evidence="11">Rho GTPase-activating protein involved in the maintenance of tight junction by regulating the activity of CDC42, thereby playing a central role in apical polarity of epithelial cells. Specifically acts as a GTPase activator for the CDC42 GTPase by converting it to an inactive GDP-bound state. The complex formed with AMOT acts by regulating the uptake of polarity proteins at tight junctions, possibly by deciding whether tight junction transmembrane proteins are recycled back to the plasma membrane or sent elsewhere. Participates in the Ca(2+)-dependent regulation of exocytosis, possibly by catalyzing GTPase activity of Rho family proteins and by inducing the reorganization of the cortical actin filaments. Acts as a GTPase activator in vitro for RAC1.</text>
</comment>
<gene>
    <name evidence="19" type="primary">arhgap17b</name>
</gene>
<keyword evidence="8" id="KW-0965">Cell junction</keyword>
<evidence type="ECO:0000256" key="6">
    <source>
        <dbReference type="ARBA" id="ARBA00022490"/>
    </source>
</evidence>
<dbReference type="InterPro" id="IPR008936">
    <property type="entry name" value="Rho_GTPase_activation_prot"/>
</dbReference>
<reference evidence="19" key="3">
    <citation type="submission" date="2025-09" db="UniProtKB">
        <authorList>
            <consortium name="Ensembl"/>
        </authorList>
    </citation>
    <scope>IDENTIFICATION</scope>
</reference>
<dbReference type="PROSITE" id="PS51021">
    <property type="entry name" value="BAR"/>
    <property type="match status" value="1"/>
</dbReference>
<evidence type="ECO:0000259" key="18">
    <source>
        <dbReference type="PROSITE" id="PS51021"/>
    </source>
</evidence>
<dbReference type="SUPFAM" id="SSF48350">
    <property type="entry name" value="GTPase activation domain, GAP"/>
    <property type="match status" value="1"/>
</dbReference>
<dbReference type="GO" id="GO:0005096">
    <property type="term" value="F:GTPase activator activity"/>
    <property type="evidence" value="ECO:0007669"/>
    <property type="project" value="UniProtKB-KW"/>
</dbReference>
<name>A0A667ZL42_9TELE</name>
<keyword evidence="20" id="KW-1185">Reference proteome</keyword>
<evidence type="ECO:0000313" key="19">
    <source>
        <dbReference type="Ensembl" id="ENSMMDP00005033551.1"/>
    </source>
</evidence>
<dbReference type="GO" id="GO:0005829">
    <property type="term" value="C:cytosol"/>
    <property type="evidence" value="ECO:0007669"/>
    <property type="project" value="TreeGrafter"/>
</dbReference>
<dbReference type="PANTHER" id="PTHR14130:SF3">
    <property type="entry name" value="RHO GTPASE-ACTIVATING PROTEIN 17"/>
    <property type="match status" value="1"/>
</dbReference>
<dbReference type="SMART" id="SM00324">
    <property type="entry name" value="RhoGAP"/>
    <property type="match status" value="1"/>
</dbReference>
<dbReference type="InterPro" id="IPR004148">
    <property type="entry name" value="BAR_dom"/>
</dbReference>
<evidence type="ECO:0000313" key="20">
    <source>
        <dbReference type="Proteomes" id="UP000472263"/>
    </source>
</evidence>
<dbReference type="Gene3D" id="1.10.555.10">
    <property type="entry name" value="Rho GTPase activation protein"/>
    <property type="match status" value="1"/>
</dbReference>
<evidence type="ECO:0000256" key="13">
    <source>
        <dbReference type="ARBA" id="ARBA00070237"/>
    </source>
</evidence>
<feature type="compositionally biased region" description="Basic and acidic residues" evidence="16">
    <location>
        <begin position="454"/>
        <end position="465"/>
    </location>
</feature>
<keyword evidence="6" id="KW-0963">Cytoplasm</keyword>
<evidence type="ECO:0000256" key="11">
    <source>
        <dbReference type="ARBA" id="ARBA00055904"/>
    </source>
</evidence>
<organism evidence="19 20">
    <name type="scientific">Myripristis murdjan</name>
    <name type="common">pinecone soldierfish</name>
    <dbReference type="NCBI Taxonomy" id="586833"/>
    <lineage>
        <taxon>Eukaryota</taxon>
        <taxon>Metazoa</taxon>
        <taxon>Chordata</taxon>
        <taxon>Craniata</taxon>
        <taxon>Vertebrata</taxon>
        <taxon>Euteleostomi</taxon>
        <taxon>Actinopterygii</taxon>
        <taxon>Neopterygii</taxon>
        <taxon>Teleostei</taxon>
        <taxon>Neoteleostei</taxon>
        <taxon>Acanthomorphata</taxon>
        <taxon>Holocentriformes</taxon>
        <taxon>Holocentridae</taxon>
        <taxon>Myripristis</taxon>
    </lineage>
</organism>
<dbReference type="Proteomes" id="UP000472263">
    <property type="component" value="Chromosome 8"/>
</dbReference>
<dbReference type="GO" id="GO:0017124">
    <property type="term" value="F:SH3 domain binding"/>
    <property type="evidence" value="ECO:0007669"/>
    <property type="project" value="UniProtKB-KW"/>
</dbReference>
<evidence type="ECO:0000256" key="7">
    <source>
        <dbReference type="ARBA" id="ARBA00022553"/>
    </source>
</evidence>
<dbReference type="SMART" id="SM00721">
    <property type="entry name" value="BAR"/>
    <property type="match status" value="1"/>
</dbReference>